<feature type="compositionally biased region" description="Basic and acidic residues" evidence="1">
    <location>
        <begin position="74"/>
        <end position="96"/>
    </location>
</feature>
<evidence type="ECO:0000313" key="3">
    <source>
        <dbReference type="Proteomes" id="UP000821866"/>
    </source>
</evidence>
<feature type="compositionally biased region" description="Low complexity" evidence="1">
    <location>
        <begin position="440"/>
        <end position="454"/>
    </location>
</feature>
<proteinExistence type="predicted"/>
<feature type="region of interest" description="Disordered" evidence="1">
    <location>
        <begin position="624"/>
        <end position="652"/>
    </location>
</feature>
<sequence length="857" mass="93963">MDEDRLPSERECSEPVNQVFSSPLVTNVTGFVVSPTSAPNIRVNIPGTVGNVTSSDAARLLEEVANTDPTMPPDADRVPRVQKNANDRKYERRSHADSQVSTALAEVKILMPVTLNSASLNLFPACFNQLQTSTDSSSQEPRILVAAQPSAYQSFVRVVPSQSTASALANVQVAQPSEQPSSVLPIPAFDTTRSSQVPAATISMPAQPFITVINTAIALTPGYSYVHTGHPPSTESATNLHSNTSSQQQNMCFPPPIINFAFLSPQLSLGLAPNQFENTTLPSGIPNVQTVPNSASKSVPPSERLRQTYQQLGSVRLERVNARPVSKSSEANMLQGMDVSKVNAVDADKEMKPGIIQASLHSAMAVRAAKQGSTIQQINGLPQLNEARAVNAPKIKKEPHLLPAPQKADESANQTAQRFKKISTQVWKRDKHVTSSSWAKQQDTSQQTQAQKASCSDKIMRNEKQRPNCSHDRDVLNSSWDRIIVSSDVVSKLSLQEIRRGIEAFLESGINHQMVLKDRTLRLHWDGKDLGTFQYKKAVTSIPTNTTEDAINISSSDDEESLAVKTSGGVTHDKHVTTGFSQESPWKGIEDTLEPLVILAERTSSDSEDFSDTDDLSDYIKAVRSSDEDPTYIPDEEEISSEDKISPDNSDTEVCSKPSFGSFVNHSACNDFGAYSTLDLLVVPPTENQYFINPLGKGHNEKPIGYFENLSTKKRQLRDLLSRSNAQKRKHAVNNFASPHSDTDISSDESLSSKQRRSAKKSRARRPRGRTKIIPKTTWAKAISEISVPASIVCPPCRVELLPLKDNLFHNGRVNLSVIKKQELIATDNNVTTSDDIWARIANALSFAPELYIGSPW</sequence>
<gene>
    <name evidence="2" type="ORF">HPB51_001923</name>
</gene>
<dbReference type="Proteomes" id="UP000821866">
    <property type="component" value="Chromosome 6"/>
</dbReference>
<protein>
    <submittedName>
        <fullName evidence="2">Uncharacterized protein</fullName>
    </submittedName>
</protein>
<evidence type="ECO:0000256" key="1">
    <source>
        <dbReference type="SAM" id="MobiDB-lite"/>
    </source>
</evidence>
<name>A0A9J6DL80_RHIMP</name>
<feature type="compositionally biased region" description="Polar residues" evidence="1">
    <location>
        <begin position="283"/>
        <end position="299"/>
    </location>
</feature>
<reference evidence="2" key="2">
    <citation type="submission" date="2021-09" db="EMBL/GenBank/DDBJ databases">
        <authorList>
            <person name="Jia N."/>
            <person name="Wang J."/>
            <person name="Shi W."/>
            <person name="Du L."/>
            <person name="Sun Y."/>
            <person name="Zhan W."/>
            <person name="Jiang J."/>
            <person name="Wang Q."/>
            <person name="Zhang B."/>
            <person name="Ji P."/>
            <person name="Sakyi L.B."/>
            <person name="Cui X."/>
            <person name="Yuan T."/>
            <person name="Jiang B."/>
            <person name="Yang W."/>
            <person name="Lam T.T.-Y."/>
            <person name="Chang Q."/>
            <person name="Ding S."/>
            <person name="Wang X."/>
            <person name="Zhu J."/>
            <person name="Ruan X."/>
            <person name="Zhao L."/>
            <person name="Wei J."/>
            <person name="Que T."/>
            <person name="Du C."/>
            <person name="Cheng J."/>
            <person name="Dai P."/>
            <person name="Han X."/>
            <person name="Huang E."/>
            <person name="Gao Y."/>
            <person name="Liu J."/>
            <person name="Shao H."/>
            <person name="Ye R."/>
            <person name="Li L."/>
            <person name="Wei W."/>
            <person name="Wang X."/>
            <person name="Wang C."/>
            <person name="Huo Q."/>
            <person name="Li W."/>
            <person name="Guo W."/>
            <person name="Chen H."/>
            <person name="Chen S."/>
            <person name="Zhou L."/>
            <person name="Zhou L."/>
            <person name="Ni X."/>
            <person name="Tian J."/>
            <person name="Zhou Y."/>
            <person name="Sheng Y."/>
            <person name="Liu T."/>
            <person name="Pan Y."/>
            <person name="Xia L."/>
            <person name="Li J."/>
            <person name="Zhao F."/>
            <person name="Cao W."/>
        </authorList>
    </citation>
    <scope>NUCLEOTIDE SEQUENCE</scope>
    <source>
        <strain evidence="2">Rmic-2018</strain>
        <tissue evidence="2">Larvae</tissue>
    </source>
</reference>
<feature type="region of interest" description="Disordered" evidence="1">
    <location>
        <begin position="66"/>
        <end position="97"/>
    </location>
</feature>
<dbReference type="EMBL" id="JABSTU010000008">
    <property type="protein sequence ID" value="KAH8022702.1"/>
    <property type="molecule type" value="Genomic_DNA"/>
</dbReference>
<feature type="region of interest" description="Disordered" evidence="1">
    <location>
        <begin position="283"/>
        <end position="302"/>
    </location>
</feature>
<accession>A0A9J6DL80</accession>
<organism evidence="2 3">
    <name type="scientific">Rhipicephalus microplus</name>
    <name type="common">Cattle tick</name>
    <name type="synonym">Boophilus microplus</name>
    <dbReference type="NCBI Taxonomy" id="6941"/>
    <lineage>
        <taxon>Eukaryota</taxon>
        <taxon>Metazoa</taxon>
        <taxon>Ecdysozoa</taxon>
        <taxon>Arthropoda</taxon>
        <taxon>Chelicerata</taxon>
        <taxon>Arachnida</taxon>
        <taxon>Acari</taxon>
        <taxon>Parasitiformes</taxon>
        <taxon>Ixodida</taxon>
        <taxon>Ixodoidea</taxon>
        <taxon>Ixodidae</taxon>
        <taxon>Rhipicephalinae</taxon>
        <taxon>Rhipicephalus</taxon>
        <taxon>Boophilus</taxon>
    </lineage>
</organism>
<dbReference type="AlphaFoldDB" id="A0A9J6DL80"/>
<feature type="compositionally biased region" description="Basic residues" evidence="1">
    <location>
        <begin position="754"/>
        <end position="771"/>
    </location>
</feature>
<reference evidence="2" key="1">
    <citation type="journal article" date="2020" name="Cell">
        <title>Large-Scale Comparative Analyses of Tick Genomes Elucidate Their Genetic Diversity and Vector Capacities.</title>
        <authorList>
            <consortium name="Tick Genome and Microbiome Consortium (TIGMIC)"/>
            <person name="Jia N."/>
            <person name="Wang J."/>
            <person name="Shi W."/>
            <person name="Du L."/>
            <person name="Sun Y."/>
            <person name="Zhan W."/>
            <person name="Jiang J.F."/>
            <person name="Wang Q."/>
            <person name="Zhang B."/>
            <person name="Ji P."/>
            <person name="Bell-Sakyi L."/>
            <person name="Cui X.M."/>
            <person name="Yuan T.T."/>
            <person name="Jiang B.G."/>
            <person name="Yang W.F."/>
            <person name="Lam T.T."/>
            <person name="Chang Q.C."/>
            <person name="Ding S.J."/>
            <person name="Wang X.J."/>
            <person name="Zhu J.G."/>
            <person name="Ruan X.D."/>
            <person name="Zhao L."/>
            <person name="Wei J.T."/>
            <person name="Ye R.Z."/>
            <person name="Que T.C."/>
            <person name="Du C.H."/>
            <person name="Zhou Y.H."/>
            <person name="Cheng J.X."/>
            <person name="Dai P.F."/>
            <person name="Guo W.B."/>
            <person name="Han X.H."/>
            <person name="Huang E.J."/>
            <person name="Li L.F."/>
            <person name="Wei W."/>
            <person name="Gao Y.C."/>
            <person name="Liu J.Z."/>
            <person name="Shao H.Z."/>
            <person name="Wang X."/>
            <person name="Wang C.C."/>
            <person name="Yang T.C."/>
            <person name="Huo Q.B."/>
            <person name="Li W."/>
            <person name="Chen H.Y."/>
            <person name="Chen S.E."/>
            <person name="Zhou L.G."/>
            <person name="Ni X.B."/>
            <person name="Tian J.H."/>
            <person name="Sheng Y."/>
            <person name="Liu T."/>
            <person name="Pan Y.S."/>
            <person name="Xia L.Y."/>
            <person name="Li J."/>
            <person name="Zhao F."/>
            <person name="Cao W.C."/>
        </authorList>
    </citation>
    <scope>NUCLEOTIDE SEQUENCE</scope>
    <source>
        <strain evidence="2">Rmic-2018</strain>
    </source>
</reference>
<feature type="region of interest" description="Disordered" evidence="1">
    <location>
        <begin position="433"/>
        <end position="455"/>
    </location>
</feature>
<comment type="caution">
    <text evidence="2">The sequence shown here is derived from an EMBL/GenBank/DDBJ whole genome shotgun (WGS) entry which is preliminary data.</text>
</comment>
<feature type="region of interest" description="Disordered" evidence="1">
    <location>
        <begin position="725"/>
        <end position="771"/>
    </location>
</feature>
<feature type="compositionally biased region" description="Acidic residues" evidence="1">
    <location>
        <begin position="628"/>
        <end position="640"/>
    </location>
</feature>
<evidence type="ECO:0000313" key="2">
    <source>
        <dbReference type="EMBL" id="KAH8022702.1"/>
    </source>
</evidence>
<keyword evidence="3" id="KW-1185">Reference proteome</keyword>